<comment type="caution">
    <text evidence="2">The sequence shown here is derived from an EMBL/GenBank/DDBJ whole genome shotgun (WGS) entry which is preliminary data.</text>
</comment>
<evidence type="ECO:0000313" key="3">
    <source>
        <dbReference type="Proteomes" id="UP000092993"/>
    </source>
</evidence>
<dbReference type="AlphaFoldDB" id="A0A1C7MJ20"/>
<feature type="compositionally biased region" description="Basic and acidic residues" evidence="1">
    <location>
        <begin position="48"/>
        <end position="68"/>
    </location>
</feature>
<evidence type="ECO:0000256" key="1">
    <source>
        <dbReference type="SAM" id="MobiDB-lite"/>
    </source>
</evidence>
<accession>A0A1C7MJ20</accession>
<evidence type="ECO:0000313" key="2">
    <source>
        <dbReference type="EMBL" id="OBZ76419.1"/>
    </source>
</evidence>
<sequence>MPLRLRNRHALSTPFMQRSTYRSPSRSVSHVVAFLPPVFPRTSSAMGAERDDPLELGRRRDAFNTRCR</sequence>
<proteinExistence type="predicted"/>
<keyword evidence="3" id="KW-1185">Reference proteome</keyword>
<dbReference type="Proteomes" id="UP000092993">
    <property type="component" value="Unassembled WGS sequence"/>
</dbReference>
<name>A0A1C7MJ20_GRIFR</name>
<dbReference type="EMBL" id="LUGG01000003">
    <property type="protein sequence ID" value="OBZ76419.1"/>
    <property type="molecule type" value="Genomic_DNA"/>
</dbReference>
<reference evidence="2 3" key="1">
    <citation type="submission" date="2016-03" db="EMBL/GenBank/DDBJ databases">
        <title>Whole genome sequencing of Grifola frondosa 9006-11.</title>
        <authorList>
            <person name="Min B."/>
            <person name="Park H."/>
            <person name="Kim J.-G."/>
            <person name="Cho H."/>
            <person name="Oh Y.-L."/>
            <person name="Kong W.-S."/>
            <person name="Choi I.-G."/>
        </authorList>
    </citation>
    <scope>NUCLEOTIDE SEQUENCE [LARGE SCALE GENOMIC DNA]</scope>
    <source>
        <strain evidence="2 3">9006-11</strain>
    </source>
</reference>
<protein>
    <submittedName>
        <fullName evidence="2">Uncharacterized protein</fullName>
    </submittedName>
</protein>
<organism evidence="2 3">
    <name type="scientific">Grifola frondosa</name>
    <name type="common">Maitake</name>
    <name type="synonym">Polyporus frondosus</name>
    <dbReference type="NCBI Taxonomy" id="5627"/>
    <lineage>
        <taxon>Eukaryota</taxon>
        <taxon>Fungi</taxon>
        <taxon>Dikarya</taxon>
        <taxon>Basidiomycota</taxon>
        <taxon>Agaricomycotina</taxon>
        <taxon>Agaricomycetes</taxon>
        <taxon>Polyporales</taxon>
        <taxon>Grifolaceae</taxon>
        <taxon>Grifola</taxon>
    </lineage>
</organism>
<feature type="region of interest" description="Disordered" evidence="1">
    <location>
        <begin position="42"/>
        <end position="68"/>
    </location>
</feature>
<gene>
    <name evidence="2" type="ORF">A0H81_03121</name>
</gene>